<proteinExistence type="inferred from homology"/>
<feature type="transmembrane region" description="Helical" evidence="12">
    <location>
        <begin position="296"/>
        <end position="316"/>
    </location>
</feature>
<evidence type="ECO:0000256" key="12">
    <source>
        <dbReference type="RuleBase" id="RU362010"/>
    </source>
</evidence>
<dbReference type="CDD" id="cd12828">
    <property type="entry name" value="TmCorA-like_1"/>
    <property type="match status" value="1"/>
</dbReference>
<comment type="caution">
    <text evidence="13">The sequence shown here is derived from an EMBL/GenBank/DDBJ whole genome shotgun (WGS) entry which is preliminary data.</text>
</comment>
<keyword evidence="6 12" id="KW-0460">Magnesium</keyword>
<evidence type="ECO:0000313" key="13">
    <source>
        <dbReference type="EMBL" id="MCW3806681.1"/>
    </source>
</evidence>
<dbReference type="GO" id="GO:0015087">
    <property type="term" value="F:cobalt ion transmembrane transporter activity"/>
    <property type="evidence" value="ECO:0007669"/>
    <property type="project" value="UniProtKB-UniRule"/>
</dbReference>
<dbReference type="Pfam" id="PF01544">
    <property type="entry name" value="CorA"/>
    <property type="match status" value="1"/>
</dbReference>
<evidence type="ECO:0000256" key="4">
    <source>
        <dbReference type="ARBA" id="ARBA00022475"/>
    </source>
</evidence>
<comment type="subcellular location">
    <subcellularLocation>
        <location evidence="1">Cell membrane</location>
        <topology evidence="1">Multi-pass membrane protein</topology>
    </subcellularLocation>
    <subcellularLocation>
        <location evidence="12">Membrane</location>
        <topology evidence="12">Multi-pass membrane protein</topology>
    </subcellularLocation>
</comment>
<evidence type="ECO:0000256" key="6">
    <source>
        <dbReference type="ARBA" id="ARBA00022842"/>
    </source>
</evidence>
<dbReference type="PANTHER" id="PTHR46494:SF1">
    <property type="entry name" value="CORA FAMILY METAL ION TRANSPORTER (EUROFUNG)"/>
    <property type="match status" value="1"/>
</dbReference>
<accession>A0AAE3MF91</accession>
<evidence type="ECO:0000256" key="3">
    <source>
        <dbReference type="ARBA" id="ARBA00022448"/>
    </source>
</evidence>
<dbReference type="Gene3D" id="3.30.460.20">
    <property type="entry name" value="CorA soluble domain-like"/>
    <property type="match status" value="1"/>
</dbReference>
<comment type="catalytic activity">
    <reaction evidence="10">
        <text>Mg(2+)(in) = Mg(2+)(out)</text>
        <dbReference type="Rhea" id="RHEA:29827"/>
        <dbReference type="ChEBI" id="CHEBI:18420"/>
    </reaction>
</comment>
<dbReference type="GO" id="GO:0005886">
    <property type="term" value="C:plasma membrane"/>
    <property type="evidence" value="ECO:0007669"/>
    <property type="project" value="UniProtKB-SubCell"/>
</dbReference>
<evidence type="ECO:0000256" key="5">
    <source>
        <dbReference type="ARBA" id="ARBA00022692"/>
    </source>
</evidence>
<protein>
    <recommendedName>
        <fullName evidence="12">Magnesium transport protein CorA</fullName>
    </recommendedName>
</protein>
<dbReference type="GO" id="GO:0015095">
    <property type="term" value="F:magnesium ion transmembrane transporter activity"/>
    <property type="evidence" value="ECO:0007669"/>
    <property type="project" value="UniProtKB-UniRule"/>
</dbReference>
<reference evidence="13" key="1">
    <citation type="submission" date="2022-10" db="EMBL/GenBank/DDBJ databases">
        <authorList>
            <person name="Yu W.X."/>
        </authorList>
    </citation>
    <scope>NUCLEOTIDE SEQUENCE</scope>
    <source>
        <strain evidence="13">D04</strain>
    </source>
</reference>
<keyword evidence="7 12" id="KW-1133">Transmembrane helix</keyword>
<dbReference type="AlphaFoldDB" id="A0AAE3MF91"/>
<keyword evidence="8 12" id="KW-0406">Ion transport</keyword>
<keyword evidence="3 12" id="KW-0813">Transport</keyword>
<evidence type="ECO:0000256" key="11">
    <source>
        <dbReference type="ARBA" id="ARBA00045497"/>
    </source>
</evidence>
<feature type="transmembrane region" description="Helical" evidence="12">
    <location>
        <begin position="328"/>
        <end position="348"/>
    </location>
</feature>
<dbReference type="SUPFAM" id="SSF143865">
    <property type="entry name" value="CorA soluble domain-like"/>
    <property type="match status" value="1"/>
</dbReference>
<dbReference type="Proteomes" id="UP001207408">
    <property type="component" value="Unassembled WGS sequence"/>
</dbReference>
<comment type="similarity">
    <text evidence="2 12">Belongs to the CorA metal ion transporter (MIT) (TC 1.A.35) family.</text>
</comment>
<dbReference type="InterPro" id="IPR045861">
    <property type="entry name" value="CorA_cytoplasmic_dom"/>
</dbReference>
<dbReference type="EMBL" id="JAPDPI010000028">
    <property type="protein sequence ID" value="MCW3806681.1"/>
    <property type="molecule type" value="Genomic_DNA"/>
</dbReference>
<dbReference type="Gene3D" id="1.20.58.340">
    <property type="entry name" value="Magnesium transport protein CorA, transmembrane region"/>
    <property type="match status" value="2"/>
</dbReference>
<evidence type="ECO:0000313" key="14">
    <source>
        <dbReference type="Proteomes" id="UP001207408"/>
    </source>
</evidence>
<dbReference type="InterPro" id="IPR004488">
    <property type="entry name" value="Mg/Co-transport_prot_CorA"/>
</dbReference>
<dbReference type="RefSeq" id="WP_301200338.1">
    <property type="nucleotide sequence ID" value="NZ_JAPDPI010000028.1"/>
</dbReference>
<gene>
    <name evidence="12 13" type="primary">corA</name>
    <name evidence="13" type="ORF">OM074_13675</name>
</gene>
<evidence type="ECO:0000256" key="9">
    <source>
        <dbReference type="ARBA" id="ARBA00023136"/>
    </source>
</evidence>
<keyword evidence="5 12" id="KW-0812">Transmembrane</keyword>
<name>A0AAE3MF91_9BACT</name>
<dbReference type="NCBIfam" id="TIGR00383">
    <property type="entry name" value="corA"/>
    <property type="match status" value="1"/>
</dbReference>
<sequence>MARFLKDRSGASGLAPGSLVFIGKQKMEQPVLQVIEYNTKGLSEKEIASPKEIEAEVYRPGVTWLNIYGLHDIKLIEELGEVFSIPVMLLEDVLNTDQRPKYESFDSFDAFILKMIRYDESAQKIIAEQVTLILGQHFVITIQERKGDVFAPVRDRIRNSKGRIRGKDNDYLAYALMDAMVDNYSIAVETIGKKIDDLEHRIFQSKDAGLTEEIYKLKTELNYLRKSVRPVKEVITSYLKSESPFFHEKNKVFLRDLNDLVTQSSEAIELYNNLVSDQLNIYNTNMSNSLNQVMKVLTIFASIFIPLTFLAGIYGMNFEYIPELSYRYSYPIFWVTVIATGIALLIYFKRKKWL</sequence>
<evidence type="ECO:0000256" key="2">
    <source>
        <dbReference type="ARBA" id="ARBA00009765"/>
    </source>
</evidence>
<evidence type="ECO:0000256" key="8">
    <source>
        <dbReference type="ARBA" id="ARBA00023065"/>
    </source>
</evidence>
<organism evidence="13 14">
    <name type="scientific">Plebeiibacterium marinum</name>
    <dbReference type="NCBI Taxonomy" id="2992111"/>
    <lineage>
        <taxon>Bacteria</taxon>
        <taxon>Pseudomonadati</taxon>
        <taxon>Bacteroidota</taxon>
        <taxon>Bacteroidia</taxon>
        <taxon>Marinilabiliales</taxon>
        <taxon>Marinilabiliaceae</taxon>
        <taxon>Plebeiibacterium</taxon>
    </lineage>
</organism>
<evidence type="ECO:0000256" key="1">
    <source>
        <dbReference type="ARBA" id="ARBA00004651"/>
    </source>
</evidence>
<dbReference type="InterPro" id="IPR002523">
    <property type="entry name" value="MgTranspt_CorA/ZnTranspt_ZntB"/>
</dbReference>
<dbReference type="PANTHER" id="PTHR46494">
    <property type="entry name" value="CORA FAMILY METAL ION TRANSPORTER (EUROFUNG)"/>
    <property type="match status" value="1"/>
</dbReference>
<evidence type="ECO:0000256" key="10">
    <source>
        <dbReference type="ARBA" id="ARBA00034269"/>
    </source>
</evidence>
<dbReference type="GO" id="GO:0000287">
    <property type="term" value="F:magnesium ion binding"/>
    <property type="evidence" value="ECO:0007669"/>
    <property type="project" value="TreeGrafter"/>
</dbReference>
<keyword evidence="4 12" id="KW-1003">Cell membrane</keyword>
<keyword evidence="14" id="KW-1185">Reference proteome</keyword>
<comment type="function">
    <text evidence="11">Mediates influx of magnesium ions. Alternates between open and closed states. Activated by low cytoplasmic Mg(2+) levels. Inactive when cytoplasmic Mg(2+) levels are high.</text>
</comment>
<dbReference type="GO" id="GO:0050897">
    <property type="term" value="F:cobalt ion binding"/>
    <property type="evidence" value="ECO:0007669"/>
    <property type="project" value="TreeGrafter"/>
</dbReference>
<dbReference type="FunFam" id="1.20.58.340:FF:000004">
    <property type="entry name" value="Magnesium transport protein CorA"/>
    <property type="match status" value="1"/>
</dbReference>
<evidence type="ECO:0000256" key="7">
    <source>
        <dbReference type="ARBA" id="ARBA00022989"/>
    </source>
</evidence>
<dbReference type="SUPFAM" id="SSF144083">
    <property type="entry name" value="Magnesium transport protein CorA, transmembrane region"/>
    <property type="match status" value="1"/>
</dbReference>
<keyword evidence="9 12" id="KW-0472">Membrane</keyword>
<dbReference type="InterPro" id="IPR045863">
    <property type="entry name" value="CorA_TM1_TM2"/>
</dbReference>